<dbReference type="Proteomes" id="UP001589836">
    <property type="component" value="Unassembled WGS sequence"/>
</dbReference>
<evidence type="ECO:0000313" key="2">
    <source>
        <dbReference type="Proteomes" id="UP001589836"/>
    </source>
</evidence>
<dbReference type="EMBL" id="JBHLTP010000022">
    <property type="protein sequence ID" value="MFC0525802.1"/>
    <property type="molecule type" value="Genomic_DNA"/>
</dbReference>
<dbReference type="RefSeq" id="WP_377351517.1">
    <property type="nucleotide sequence ID" value="NZ_JBHLTP010000022.1"/>
</dbReference>
<sequence length="48" mass="5467">MTAEQIIQHMKSLEPGEEMSYNLGGHILTVRRVRPEEATLIVNCIKET</sequence>
<gene>
    <name evidence="1" type="ORF">ACFFGV_19675</name>
</gene>
<name>A0ABV6LTS2_9BACI</name>
<keyword evidence="2" id="KW-1185">Reference proteome</keyword>
<proteinExistence type="predicted"/>
<reference evidence="1 2" key="1">
    <citation type="submission" date="2024-09" db="EMBL/GenBank/DDBJ databases">
        <authorList>
            <person name="Sun Q."/>
            <person name="Mori K."/>
        </authorList>
    </citation>
    <scope>NUCLEOTIDE SEQUENCE [LARGE SCALE GENOMIC DNA]</scope>
    <source>
        <strain evidence="1 2">NCAIM B.02529</strain>
    </source>
</reference>
<accession>A0ABV6LTS2</accession>
<organism evidence="1 2">
    <name type="scientific">Pontibacillus salicampi</name>
    <dbReference type="NCBI Taxonomy" id="1449801"/>
    <lineage>
        <taxon>Bacteria</taxon>
        <taxon>Bacillati</taxon>
        <taxon>Bacillota</taxon>
        <taxon>Bacilli</taxon>
        <taxon>Bacillales</taxon>
        <taxon>Bacillaceae</taxon>
        <taxon>Pontibacillus</taxon>
    </lineage>
</organism>
<evidence type="ECO:0000313" key="1">
    <source>
        <dbReference type="EMBL" id="MFC0525802.1"/>
    </source>
</evidence>
<comment type="caution">
    <text evidence="1">The sequence shown here is derived from an EMBL/GenBank/DDBJ whole genome shotgun (WGS) entry which is preliminary data.</text>
</comment>
<protein>
    <submittedName>
        <fullName evidence="1">Uncharacterized protein</fullName>
    </submittedName>
</protein>